<keyword evidence="4" id="KW-0029">Amino-acid transport</keyword>
<evidence type="ECO:0000313" key="11">
    <source>
        <dbReference type="Proteomes" id="UP001417504"/>
    </source>
</evidence>
<feature type="region of interest" description="Disordered" evidence="7">
    <location>
        <begin position="1"/>
        <end position="20"/>
    </location>
</feature>
<dbReference type="Proteomes" id="UP001417504">
    <property type="component" value="Unassembled WGS sequence"/>
</dbReference>
<keyword evidence="5 8" id="KW-1133">Transmembrane helix</keyword>
<protein>
    <recommendedName>
        <fullName evidence="9">Amino acid transporter transmembrane domain-containing protein</fullName>
    </recommendedName>
</protein>
<sequence>MNQQKHYEAPQVPNHGDYLCSEDKDKKRTGNVWTATANIITAVIGSDVFILPWAMAQLGWIAGPALILCFSFVNFYISVLLVDCYRTGDPINGKRNHTYMDAVRSNLGGTKAVASGIVQYVYLYALLVYQTLDASKSMKSPPSEAKTMKKANLYSVIVLTLLYMLCGCLGYAAFGNESPVNIITDLSFHHPFWLLNIANAAIVVETIGTYQVYCQPLFAFIEKWTAKRWPQSKLITKTIKLPNKGSHPYKLNLFRLVERTVVVILATITAMLVLPFYDDAVGFFAALSFCFLSVYIPIEMYIAQKRIPRWSTKWICLQTVSLAGLIVSIASAIGSIAYTVIQLKDYKPFSSSND</sequence>
<feature type="domain" description="Amino acid transporter transmembrane" evidence="9">
    <location>
        <begin position="136"/>
        <end position="340"/>
    </location>
</feature>
<feature type="transmembrane region" description="Helical" evidence="8">
    <location>
        <begin position="256"/>
        <end position="277"/>
    </location>
</feature>
<evidence type="ECO:0000256" key="6">
    <source>
        <dbReference type="ARBA" id="ARBA00023136"/>
    </source>
</evidence>
<dbReference type="Pfam" id="PF01490">
    <property type="entry name" value="Aa_trans"/>
    <property type="match status" value="1"/>
</dbReference>
<keyword evidence="3 8" id="KW-0812">Transmembrane</keyword>
<feature type="transmembrane region" description="Helical" evidence="8">
    <location>
        <begin position="153"/>
        <end position="173"/>
    </location>
</feature>
<evidence type="ECO:0000256" key="5">
    <source>
        <dbReference type="ARBA" id="ARBA00022989"/>
    </source>
</evidence>
<keyword evidence="11" id="KW-1185">Reference proteome</keyword>
<gene>
    <name evidence="10" type="ORF">Sjap_021729</name>
</gene>
<comment type="subcellular location">
    <subcellularLocation>
        <location evidence="1">Membrane</location>
    </subcellularLocation>
</comment>
<evidence type="ECO:0000256" key="8">
    <source>
        <dbReference type="SAM" id="Phobius"/>
    </source>
</evidence>
<feature type="transmembrane region" description="Helical" evidence="8">
    <location>
        <begin position="32"/>
        <end position="51"/>
    </location>
</feature>
<reference evidence="10 11" key="1">
    <citation type="submission" date="2024-01" db="EMBL/GenBank/DDBJ databases">
        <title>Genome assemblies of Stephania.</title>
        <authorList>
            <person name="Yang L."/>
        </authorList>
    </citation>
    <scope>NUCLEOTIDE SEQUENCE [LARGE SCALE GENOMIC DNA]</scope>
    <source>
        <strain evidence="10">QJT</strain>
        <tissue evidence="10">Leaf</tissue>
    </source>
</reference>
<dbReference type="EMBL" id="JBBNAE010000009">
    <property type="protein sequence ID" value="KAK9096232.1"/>
    <property type="molecule type" value="Genomic_DNA"/>
</dbReference>
<evidence type="ECO:0000256" key="7">
    <source>
        <dbReference type="SAM" id="MobiDB-lite"/>
    </source>
</evidence>
<accession>A0AAP0EQN5</accession>
<feature type="transmembrane region" description="Helical" evidence="8">
    <location>
        <begin position="283"/>
        <end position="302"/>
    </location>
</feature>
<organism evidence="10 11">
    <name type="scientific">Stephania japonica</name>
    <dbReference type="NCBI Taxonomy" id="461633"/>
    <lineage>
        <taxon>Eukaryota</taxon>
        <taxon>Viridiplantae</taxon>
        <taxon>Streptophyta</taxon>
        <taxon>Embryophyta</taxon>
        <taxon>Tracheophyta</taxon>
        <taxon>Spermatophyta</taxon>
        <taxon>Magnoliopsida</taxon>
        <taxon>Ranunculales</taxon>
        <taxon>Menispermaceae</taxon>
        <taxon>Menispermoideae</taxon>
        <taxon>Cissampelideae</taxon>
        <taxon>Stephania</taxon>
    </lineage>
</organism>
<feature type="transmembrane region" description="Helical" evidence="8">
    <location>
        <begin position="314"/>
        <end position="341"/>
    </location>
</feature>
<evidence type="ECO:0000313" key="10">
    <source>
        <dbReference type="EMBL" id="KAK9096232.1"/>
    </source>
</evidence>
<keyword evidence="2" id="KW-0813">Transport</keyword>
<dbReference type="InterPro" id="IPR013057">
    <property type="entry name" value="AA_transpt_TM"/>
</dbReference>
<evidence type="ECO:0000256" key="2">
    <source>
        <dbReference type="ARBA" id="ARBA00022448"/>
    </source>
</evidence>
<feature type="transmembrane region" description="Helical" evidence="8">
    <location>
        <begin position="58"/>
        <end position="77"/>
    </location>
</feature>
<proteinExistence type="predicted"/>
<keyword evidence="6 8" id="KW-0472">Membrane</keyword>
<dbReference type="GO" id="GO:0006865">
    <property type="term" value="P:amino acid transport"/>
    <property type="evidence" value="ECO:0007669"/>
    <property type="project" value="UniProtKB-KW"/>
</dbReference>
<feature type="transmembrane region" description="Helical" evidence="8">
    <location>
        <begin position="193"/>
        <end position="213"/>
    </location>
</feature>
<evidence type="ECO:0000256" key="3">
    <source>
        <dbReference type="ARBA" id="ARBA00022692"/>
    </source>
</evidence>
<dbReference type="GO" id="GO:0016020">
    <property type="term" value="C:membrane"/>
    <property type="evidence" value="ECO:0007669"/>
    <property type="project" value="UniProtKB-SubCell"/>
</dbReference>
<comment type="caution">
    <text evidence="10">The sequence shown here is derived from an EMBL/GenBank/DDBJ whole genome shotgun (WGS) entry which is preliminary data.</text>
</comment>
<evidence type="ECO:0000256" key="1">
    <source>
        <dbReference type="ARBA" id="ARBA00004370"/>
    </source>
</evidence>
<dbReference type="PANTHER" id="PTHR48017">
    <property type="entry name" value="OS05G0424000 PROTEIN-RELATED"/>
    <property type="match status" value="1"/>
</dbReference>
<name>A0AAP0EQN5_9MAGN</name>
<evidence type="ECO:0000259" key="9">
    <source>
        <dbReference type="Pfam" id="PF01490"/>
    </source>
</evidence>
<dbReference type="AlphaFoldDB" id="A0AAP0EQN5"/>
<evidence type="ECO:0000256" key="4">
    <source>
        <dbReference type="ARBA" id="ARBA00022970"/>
    </source>
</evidence>